<reference evidence="4 5" key="1">
    <citation type="submission" date="2014-04" db="EMBL/GenBank/DDBJ databases">
        <authorList>
            <consortium name="DOE Joint Genome Institute"/>
            <person name="Kuo A."/>
            <person name="Ruytinx J."/>
            <person name="Rineau F."/>
            <person name="Colpaert J."/>
            <person name="Kohler A."/>
            <person name="Nagy L.G."/>
            <person name="Floudas D."/>
            <person name="Copeland A."/>
            <person name="Barry K.W."/>
            <person name="Cichocki N."/>
            <person name="Veneault-Fourrey C."/>
            <person name="LaButti K."/>
            <person name="Lindquist E.A."/>
            <person name="Lipzen A."/>
            <person name="Lundell T."/>
            <person name="Morin E."/>
            <person name="Murat C."/>
            <person name="Sun H."/>
            <person name="Tunlid A."/>
            <person name="Henrissat B."/>
            <person name="Grigoriev I.V."/>
            <person name="Hibbett D.S."/>
            <person name="Martin F."/>
            <person name="Nordberg H.P."/>
            <person name="Cantor M.N."/>
            <person name="Hua S.X."/>
        </authorList>
    </citation>
    <scope>NUCLEOTIDE SEQUENCE [LARGE SCALE GENOMIC DNA]</scope>
    <source>
        <strain evidence="4 5">UH-Slu-Lm8-n1</strain>
    </source>
</reference>
<dbReference type="PANTHER" id="PTHR19848">
    <property type="entry name" value="WD40 REPEAT PROTEIN"/>
    <property type="match status" value="1"/>
</dbReference>
<evidence type="ECO:0000256" key="2">
    <source>
        <dbReference type="ARBA" id="ARBA00022737"/>
    </source>
</evidence>
<reference evidence="5" key="2">
    <citation type="submission" date="2015-01" db="EMBL/GenBank/DDBJ databases">
        <title>Evolutionary Origins and Diversification of the Mycorrhizal Mutualists.</title>
        <authorList>
            <consortium name="DOE Joint Genome Institute"/>
            <consortium name="Mycorrhizal Genomics Consortium"/>
            <person name="Kohler A."/>
            <person name="Kuo A."/>
            <person name="Nagy L.G."/>
            <person name="Floudas D."/>
            <person name="Copeland A."/>
            <person name="Barry K.W."/>
            <person name="Cichocki N."/>
            <person name="Veneault-Fourrey C."/>
            <person name="LaButti K."/>
            <person name="Lindquist E.A."/>
            <person name="Lipzen A."/>
            <person name="Lundell T."/>
            <person name="Morin E."/>
            <person name="Murat C."/>
            <person name="Riley R."/>
            <person name="Ohm R."/>
            <person name="Sun H."/>
            <person name="Tunlid A."/>
            <person name="Henrissat B."/>
            <person name="Grigoriev I.V."/>
            <person name="Hibbett D.S."/>
            <person name="Martin F."/>
        </authorList>
    </citation>
    <scope>NUCLEOTIDE SEQUENCE [LARGE SCALE GENOMIC DNA]</scope>
    <source>
        <strain evidence="5">UH-Slu-Lm8-n1</strain>
    </source>
</reference>
<dbReference type="AlphaFoldDB" id="A0A0C9ZUD8"/>
<sequence>KGHWDKILSISYFPDGQRMISGSCDTTVQQWDLKTGKEFVETGIVKTFKGHSREWITCIDISADNTRLASGSNDRTARIWNLDTDKLTVGTPFKGHTYNISGLTLSFDDSLLASAFLDNIIKLW</sequence>
<dbReference type="PANTHER" id="PTHR19848:SF8">
    <property type="entry name" value="F-BOX AND WD REPEAT DOMAIN CONTAINING 7"/>
    <property type="match status" value="1"/>
</dbReference>
<dbReference type="InterPro" id="IPR019775">
    <property type="entry name" value="WD40_repeat_CS"/>
</dbReference>
<dbReference type="OrthoDB" id="6262491at2759"/>
<evidence type="ECO:0000256" key="1">
    <source>
        <dbReference type="ARBA" id="ARBA00022574"/>
    </source>
</evidence>
<dbReference type="STRING" id="930992.A0A0C9ZUD8"/>
<organism evidence="4 5">
    <name type="scientific">Suillus luteus UH-Slu-Lm8-n1</name>
    <dbReference type="NCBI Taxonomy" id="930992"/>
    <lineage>
        <taxon>Eukaryota</taxon>
        <taxon>Fungi</taxon>
        <taxon>Dikarya</taxon>
        <taxon>Basidiomycota</taxon>
        <taxon>Agaricomycotina</taxon>
        <taxon>Agaricomycetes</taxon>
        <taxon>Agaricomycetidae</taxon>
        <taxon>Boletales</taxon>
        <taxon>Suillineae</taxon>
        <taxon>Suillaceae</taxon>
        <taxon>Suillus</taxon>
    </lineage>
</organism>
<dbReference type="PROSITE" id="PS50082">
    <property type="entry name" value="WD_REPEATS_2"/>
    <property type="match status" value="3"/>
</dbReference>
<keyword evidence="1 3" id="KW-0853">WD repeat</keyword>
<dbReference type="PROSITE" id="PS50294">
    <property type="entry name" value="WD_REPEATS_REGION"/>
    <property type="match status" value="3"/>
</dbReference>
<name>A0A0C9ZUD8_9AGAM</name>
<gene>
    <name evidence="4" type="ORF">CY34DRAFT_32548</name>
</gene>
<dbReference type="Gene3D" id="2.130.10.10">
    <property type="entry name" value="YVTN repeat-like/Quinoprotein amine dehydrogenase"/>
    <property type="match status" value="2"/>
</dbReference>
<dbReference type="InParanoid" id="A0A0C9ZUD8"/>
<dbReference type="SMART" id="SM00320">
    <property type="entry name" value="WD40"/>
    <property type="match status" value="3"/>
</dbReference>
<dbReference type="InterPro" id="IPR020472">
    <property type="entry name" value="WD40_PAC1"/>
</dbReference>
<dbReference type="InterPro" id="IPR015943">
    <property type="entry name" value="WD40/YVTN_repeat-like_dom_sf"/>
</dbReference>
<dbReference type="InterPro" id="IPR001680">
    <property type="entry name" value="WD40_rpt"/>
</dbReference>
<dbReference type="HOGENOM" id="CLU_000288_57_30_1"/>
<feature type="non-terminal residue" evidence="4">
    <location>
        <position position="124"/>
    </location>
</feature>
<dbReference type="InterPro" id="IPR036322">
    <property type="entry name" value="WD40_repeat_dom_sf"/>
</dbReference>
<evidence type="ECO:0008006" key="6">
    <source>
        <dbReference type="Google" id="ProtNLM"/>
    </source>
</evidence>
<dbReference type="PRINTS" id="PR00320">
    <property type="entry name" value="GPROTEINBRPT"/>
</dbReference>
<dbReference type="Proteomes" id="UP000054485">
    <property type="component" value="Unassembled WGS sequence"/>
</dbReference>
<dbReference type="PROSITE" id="PS00678">
    <property type="entry name" value="WD_REPEATS_1"/>
    <property type="match status" value="1"/>
</dbReference>
<dbReference type="Pfam" id="PF00400">
    <property type="entry name" value="WD40"/>
    <property type="match status" value="3"/>
</dbReference>
<dbReference type="SUPFAM" id="SSF50978">
    <property type="entry name" value="WD40 repeat-like"/>
    <property type="match status" value="1"/>
</dbReference>
<protein>
    <recommendedName>
        <fullName evidence="6">WD40 repeat-like protein</fullName>
    </recommendedName>
</protein>
<feature type="repeat" description="WD" evidence="3">
    <location>
        <begin position="56"/>
        <end position="90"/>
    </location>
</feature>
<proteinExistence type="predicted"/>
<keyword evidence="2" id="KW-0677">Repeat</keyword>
<feature type="non-terminal residue" evidence="4">
    <location>
        <position position="1"/>
    </location>
</feature>
<evidence type="ECO:0000256" key="3">
    <source>
        <dbReference type="PROSITE-ProRule" id="PRU00221"/>
    </source>
</evidence>
<accession>A0A0C9ZUD8</accession>
<keyword evidence="5" id="KW-1185">Reference proteome</keyword>
<evidence type="ECO:0000313" key="4">
    <source>
        <dbReference type="EMBL" id="KIK41485.1"/>
    </source>
</evidence>
<feature type="repeat" description="WD" evidence="3">
    <location>
        <begin position="1"/>
        <end position="41"/>
    </location>
</feature>
<dbReference type="EMBL" id="KN835267">
    <property type="protein sequence ID" value="KIK41485.1"/>
    <property type="molecule type" value="Genomic_DNA"/>
</dbReference>
<evidence type="ECO:0000313" key="5">
    <source>
        <dbReference type="Proteomes" id="UP000054485"/>
    </source>
</evidence>
<feature type="repeat" description="WD" evidence="3">
    <location>
        <begin position="93"/>
        <end position="124"/>
    </location>
</feature>